<organism evidence="1">
    <name type="scientific">Arundo donax</name>
    <name type="common">Giant reed</name>
    <name type="synonym">Donax arundinaceus</name>
    <dbReference type="NCBI Taxonomy" id="35708"/>
    <lineage>
        <taxon>Eukaryota</taxon>
        <taxon>Viridiplantae</taxon>
        <taxon>Streptophyta</taxon>
        <taxon>Embryophyta</taxon>
        <taxon>Tracheophyta</taxon>
        <taxon>Spermatophyta</taxon>
        <taxon>Magnoliopsida</taxon>
        <taxon>Liliopsida</taxon>
        <taxon>Poales</taxon>
        <taxon>Poaceae</taxon>
        <taxon>PACMAD clade</taxon>
        <taxon>Arundinoideae</taxon>
        <taxon>Arundineae</taxon>
        <taxon>Arundo</taxon>
    </lineage>
</organism>
<sequence>MRFSAAARSSFCFFATACRSTTFIA</sequence>
<accession>A0A0A9BAU8</accession>
<evidence type="ECO:0000313" key="1">
    <source>
        <dbReference type="EMBL" id="JAD61069.1"/>
    </source>
</evidence>
<proteinExistence type="predicted"/>
<reference evidence="1" key="2">
    <citation type="journal article" date="2015" name="Data Brief">
        <title>Shoot transcriptome of the giant reed, Arundo donax.</title>
        <authorList>
            <person name="Barrero R.A."/>
            <person name="Guerrero F.D."/>
            <person name="Moolhuijzen P."/>
            <person name="Goolsby J.A."/>
            <person name="Tidwell J."/>
            <person name="Bellgard S.E."/>
            <person name="Bellgard M.I."/>
        </authorList>
    </citation>
    <scope>NUCLEOTIDE SEQUENCE</scope>
    <source>
        <tissue evidence="1">Shoot tissue taken approximately 20 cm above the soil surface</tissue>
    </source>
</reference>
<protein>
    <submittedName>
        <fullName evidence="1">Uncharacterized protein</fullName>
    </submittedName>
</protein>
<dbReference type="EMBL" id="GBRH01236826">
    <property type="protein sequence ID" value="JAD61069.1"/>
    <property type="molecule type" value="Transcribed_RNA"/>
</dbReference>
<dbReference type="AlphaFoldDB" id="A0A0A9BAU8"/>
<name>A0A0A9BAU8_ARUDO</name>
<reference evidence="1" key="1">
    <citation type="submission" date="2014-09" db="EMBL/GenBank/DDBJ databases">
        <authorList>
            <person name="Magalhaes I.L.F."/>
            <person name="Oliveira U."/>
            <person name="Santos F.R."/>
            <person name="Vidigal T.H.D.A."/>
            <person name="Brescovit A.D."/>
            <person name="Santos A.J."/>
        </authorList>
    </citation>
    <scope>NUCLEOTIDE SEQUENCE</scope>
    <source>
        <tissue evidence="1">Shoot tissue taken approximately 20 cm above the soil surface</tissue>
    </source>
</reference>